<sequence length="226" mass="24817">MTRIGFTSTFALFLFVVLATNALYFWLSIDPAHVSVSLDESGPIETVQLVYLAGGALLFFAAAATLSGAERMFCIAMAMLGLVFFFRELEVDKVGPITTYLESKSHRIHEALVVAAVAIGYMVFRWSLVGSVMRFVFSKSAWPFYVASILLLAGAIFDILHGSVSNQIKEEIFECLSYLALLFIAGAICYQQPSAAIRSKSANFLMVVVTVSLFVGACWLTELAYR</sequence>
<dbReference type="EMBL" id="MZMT01000053">
    <property type="protein sequence ID" value="PIO41975.1"/>
    <property type="molecule type" value="Genomic_DNA"/>
</dbReference>
<keyword evidence="1" id="KW-1133">Transmembrane helix</keyword>
<dbReference type="OrthoDB" id="8116391at2"/>
<evidence type="ECO:0000313" key="3">
    <source>
        <dbReference type="Proteomes" id="UP000232163"/>
    </source>
</evidence>
<feature type="transmembrane region" description="Helical" evidence="1">
    <location>
        <begin position="12"/>
        <end position="29"/>
    </location>
</feature>
<comment type="caution">
    <text evidence="2">The sequence shown here is derived from an EMBL/GenBank/DDBJ whole genome shotgun (WGS) entry which is preliminary data.</text>
</comment>
<feature type="transmembrane region" description="Helical" evidence="1">
    <location>
        <begin position="111"/>
        <end position="129"/>
    </location>
</feature>
<organism evidence="2 3">
    <name type="scientific">Phyllobacterium zundukense</name>
    <dbReference type="NCBI Taxonomy" id="1867719"/>
    <lineage>
        <taxon>Bacteria</taxon>
        <taxon>Pseudomonadati</taxon>
        <taxon>Pseudomonadota</taxon>
        <taxon>Alphaproteobacteria</taxon>
        <taxon>Hyphomicrobiales</taxon>
        <taxon>Phyllobacteriaceae</taxon>
        <taxon>Phyllobacterium</taxon>
    </lineage>
</organism>
<dbReference type="AlphaFoldDB" id="A0A2N9VR57"/>
<reference evidence="3" key="1">
    <citation type="journal article" date="2017" name="Int J Environ Stud">
        <title>Does the Miocene-Pliocene relict legume Oxytropis triphylla form nitrogen-fixing nodules with a combination of bacterial strains?</title>
        <authorList>
            <person name="Safronova V."/>
            <person name="Belimov A."/>
            <person name="Sazanova A."/>
            <person name="Kuznetsova I."/>
            <person name="Popova J."/>
            <person name="Andronov E."/>
            <person name="Verkhozina A."/>
            <person name="Tikhonovich I."/>
        </authorList>
    </citation>
    <scope>NUCLEOTIDE SEQUENCE [LARGE SCALE GENOMIC DNA]</scope>
    <source>
        <strain evidence="3">Tri-38</strain>
    </source>
</reference>
<feature type="transmembrane region" description="Helical" evidence="1">
    <location>
        <begin position="205"/>
        <end position="225"/>
    </location>
</feature>
<proteinExistence type="predicted"/>
<gene>
    <name evidence="2" type="ORF">B5P45_23240</name>
</gene>
<feature type="transmembrane region" description="Helical" evidence="1">
    <location>
        <begin position="49"/>
        <end position="69"/>
    </location>
</feature>
<feature type="transmembrane region" description="Helical" evidence="1">
    <location>
        <begin position="141"/>
        <end position="160"/>
    </location>
</feature>
<dbReference type="Proteomes" id="UP000232163">
    <property type="component" value="Unassembled WGS sequence"/>
</dbReference>
<dbReference type="KEGG" id="pht:BLM14_12790"/>
<evidence type="ECO:0000313" key="2">
    <source>
        <dbReference type="EMBL" id="PIO41975.1"/>
    </source>
</evidence>
<keyword evidence="3" id="KW-1185">Reference proteome</keyword>
<feature type="transmembrane region" description="Helical" evidence="1">
    <location>
        <begin position="172"/>
        <end position="193"/>
    </location>
</feature>
<evidence type="ECO:0000256" key="1">
    <source>
        <dbReference type="SAM" id="Phobius"/>
    </source>
</evidence>
<keyword evidence="1" id="KW-0472">Membrane</keyword>
<keyword evidence="1" id="KW-0812">Transmembrane</keyword>
<protein>
    <submittedName>
        <fullName evidence="2">Uncharacterized protein</fullName>
    </submittedName>
</protein>
<accession>A0A2N9VR57</accession>
<name>A0A2N9VR57_9HYPH</name>